<sequence>MALGKKTIKIIEHKFYNYEKIKKAVAEARAEQGSKGGITGGNNGHSRVSDPTAATAISHATPIACVTIQDGLYDTKIYNPEKWVKIIDYTFKIYGNRLEAVLAKRKYLKKEDVDFIVENMCISKATYYNWRLDFVTQAVFFAVAENLIDVNEIAL</sequence>
<accession>A0A8S5N4Y1</accession>
<organism evidence="1">
    <name type="scientific">Myoviridae sp. ctxpQ22</name>
    <dbReference type="NCBI Taxonomy" id="2826715"/>
    <lineage>
        <taxon>Viruses</taxon>
        <taxon>Duplodnaviria</taxon>
        <taxon>Heunggongvirae</taxon>
        <taxon>Uroviricota</taxon>
        <taxon>Caudoviricetes</taxon>
    </lineage>
</organism>
<protein>
    <submittedName>
        <fullName evidence="1">Uncharacterized protein</fullName>
    </submittedName>
</protein>
<proteinExistence type="predicted"/>
<evidence type="ECO:0000313" key="1">
    <source>
        <dbReference type="EMBL" id="DAD89464.1"/>
    </source>
</evidence>
<reference evidence="1" key="1">
    <citation type="journal article" date="2021" name="Proc. Natl. Acad. Sci. U.S.A.">
        <title>A Catalog of Tens of Thousands of Viruses from Human Metagenomes Reveals Hidden Associations with Chronic Diseases.</title>
        <authorList>
            <person name="Tisza M.J."/>
            <person name="Buck C.B."/>
        </authorList>
    </citation>
    <scope>NUCLEOTIDE SEQUENCE</scope>
    <source>
        <strain evidence="1">CtxpQ22</strain>
    </source>
</reference>
<name>A0A8S5N4Y1_9CAUD</name>
<dbReference type="EMBL" id="BK015061">
    <property type="protein sequence ID" value="DAD89464.1"/>
    <property type="molecule type" value="Genomic_DNA"/>
</dbReference>